<dbReference type="Pfam" id="PF01565">
    <property type="entry name" value="FAD_binding_4"/>
    <property type="match status" value="1"/>
</dbReference>
<dbReference type="Gene3D" id="3.30.465.10">
    <property type="match status" value="1"/>
</dbReference>
<dbReference type="InterPro" id="IPR016166">
    <property type="entry name" value="FAD-bd_PCMH"/>
</dbReference>
<keyword evidence="8" id="KW-1185">Reference proteome</keyword>
<sequence>MTVNVAMIDGSTSRLDDELLEALQTQFRGSVVSPADPGYEPEPRPSWNAMHADRPGLVARCSGTADVVDAVNFARANNLLTAVRGGGHSVAGLSSINDGMLIDLSGMRAVQVDPERRLAHVQGGAVLGDMDRETQAFGLAAPSGRVSDTGVAGLTLGGGLGWLNNKYGLACDDLVEAQVVGADGQVRTASADVNPDLFWAIRGGGGNFGIVTSFTFGLHPVGPIVAFVATFYPLEDAADLLRGWRDYALAAPDEVTAFAGMITFPAAPGMPEVIHDRPVIILAGLHSGDAEEGMAAMRPLREMGTSLFDMSQPMPYTMAQSGLDGLFPRNVLRSYWKSQYMDEFNDDAVSAVARLAQDRPAPMTMVNMFHIGGAVHAVGPEETAFAERSAPFMVSVDGNWTDPAQDADNVAWVRSSWDGLRKYGNGGVYLNFGGRSDEPMREGVDTAFGRNLRRLAEIKAKYDPKNFFQINNNIVP</sequence>
<evidence type="ECO:0000256" key="2">
    <source>
        <dbReference type="ARBA" id="ARBA00005466"/>
    </source>
</evidence>
<organism evidence="7 8">
    <name type="scientific">Pseudonocardia aurantiaca</name>
    <dbReference type="NCBI Taxonomy" id="75290"/>
    <lineage>
        <taxon>Bacteria</taxon>
        <taxon>Bacillati</taxon>
        <taxon>Actinomycetota</taxon>
        <taxon>Actinomycetes</taxon>
        <taxon>Pseudonocardiales</taxon>
        <taxon>Pseudonocardiaceae</taxon>
        <taxon>Pseudonocardia</taxon>
    </lineage>
</organism>
<keyword evidence="3" id="KW-0285">Flavoprotein</keyword>
<dbReference type="SUPFAM" id="SSF56176">
    <property type="entry name" value="FAD-binding/transporter-associated domain-like"/>
    <property type="match status" value="1"/>
</dbReference>
<comment type="cofactor">
    <cofactor evidence="1">
        <name>FAD</name>
        <dbReference type="ChEBI" id="CHEBI:57692"/>
    </cofactor>
</comment>
<keyword evidence="4" id="KW-0274">FAD</keyword>
<evidence type="ECO:0000256" key="3">
    <source>
        <dbReference type="ARBA" id="ARBA00022630"/>
    </source>
</evidence>
<dbReference type="InterPro" id="IPR016169">
    <property type="entry name" value="FAD-bd_PCMH_sub2"/>
</dbReference>
<dbReference type="RefSeq" id="WP_343986060.1">
    <property type="nucleotide sequence ID" value="NZ_BAAAJG010000027.1"/>
</dbReference>
<accession>A0ABW4FTD8</accession>
<protein>
    <submittedName>
        <fullName evidence="7">FAD-binding oxidoreductase</fullName>
    </submittedName>
</protein>
<dbReference type="PANTHER" id="PTHR42973:SF39">
    <property type="entry name" value="FAD-BINDING PCMH-TYPE DOMAIN-CONTAINING PROTEIN"/>
    <property type="match status" value="1"/>
</dbReference>
<evidence type="ECO:0000313" key="7">
    <source>
        <dbReference type="EMBL" id="MFD1532871.1"/>
    </source>
</evidence>
<evidence type="ECO:0000313" key="8">
    <source>
        <dbReference type="Proteomes" id="UP001597145"/>
    </source>
</evidence>
<comment type="caution">
    <text evidence="7">The sequence shown here is derived from an EMBL/GenBank/DDBJ whole genome shotgun (WGS) entry which is preliminary data.</text>
</comment>
<dbReference type="EMBL" id="JBHUCP010000020">
    <property type="protein sequence ID" value="MFD1532871.1"/>
    <property type="molecule type" value="Genomic_DNA"/>
</dbReference>
<dbReference type="Proteomes" id="UP001597145">
    <property type="component" value="Unassembled WGS sequence"/>
</dbReference>
<evidence type="ECO:0000259" key="6">
    <source>
        <dbReference type="PROSITE" id="PS51387"/>
    </source>
</evidence>
<comment type="similarity">
    <text evidence="2">Belongs to the oxygen-dependent FAD-linked oxidoreductase family.</text>
</comment>
<name>A0ABW4FTD8_9PSEU</name>
<gene>
    <name evidence="7" type="ORF">ACFSCY_25945</name>
</gene>
<reference evidence="8" key="1">
    <citation type="journal article" date="2019" name="Int. J. Syst. Evol. Microbiol.">
        <title>The Global Catalogue of Microorganisms (GCM) 10K type strain sequencing project: providing services to taxonomists for standard genome sequencing and annotation.</title>
        <authorList>
            <consortium name="The Broad Institute Genomics Platform"/>
            <consortium name="The Broad Institute Genome Sequencing Center for Infectious Disease"/>
            <person name="Wu L."/>
            <person name="Ma J."/>
        </authorList>
    </citation>
    <scope>NUCLEOTIDE SEQUENCE [LARGE SCALE GENOMIC DNA]</scope>
    <source>
        <strain evidence="8">JCM 12165</strain>
    </source>
</reference>
<evidence type="ECO:0000256" key="4">
    <source>
        <dbReference type="ARBA" id="ARBA00022827"/>
    </source>
</evidence>
<feature type="domain" description="FAD-binding PCMH-type" evidence="6">
    <location>
        <begin position="50"/>
        <end position="221"/>
    </location>
</feature>
<dbReference type="InterPro" id="IPR016167">
    <property type="entry name" value="FAD-bd_PCMH_sub1"/>
</dbReference>
<dbReference type="PANTHER" id="PTHR42973">
    <property type="entry name" value="BINDING OXIDOREDUCTASE, PUTATIVE (AFU_ORTHOLOGUE AFUA_1G17690)-RELATED"/>
    <property type="match status" value="1"/>
</dbReference>
<evidence type="ECO:0000256" key="1">
    <source>
        <dbReference type="ARBA" id="ARBA00001974"/>
    </source>
</evidence>
<dbReference type="Gene3D" id="3.40.462.20">
    <property type="match status" value="1"/>
</dbReference>
<dbReference type="InterPro" id="IPR050416">
    <property type="entry name" value="FAD-linked_Oxidoreductase"/>
</dbReference>
<dbReference type="InterPro" id="IPR012951">
    <property type="entry name" value="BBE"/>
</dbReference>
<keyword evidence="5" id="KW-0560">Oxidoreductase</keyword>
<dbReference type="Gene3D" id="3.30.43.10">
    <property type="entry name" value="Uridine Diphospho-n-acetylenolpyruvylglucosamine Reductase, domain 2"/>
    <property type="match status" value="1"/>
</dbReference>
<evidence type="ECO:0000256" key="5">
    <source>
        <dbReference type="ARBA" id="ARBA00023002"/>
    </source>
</evidence>
<dbReference type="Pfam" id="PF08031">
    <property type="entry name" value="BBE"/>
    <property type="match status" value="1"/>
</dbReference>
<dbReference type="InterPro" id="IPR036318">
    <property type="entry name" value="FAD-bd_PCMH-like_sf"/>
</dbReference>
<dbReference type="InterPro" id="IPR006094">
    <property type="entry name" value="Oxid_FAD_bind_N"/>
</dbReference>
<proteinExistence type="inferred from homology"/>
<dbReference type="PROSITE" id="PS51387">
    <property type="entry name" value="FAD_PCMH"/>
    <property type="match status" value="1"/>
</dbReference>